<dbReference type="InterPro" id="IPR052523">
    <property type="entry name" value="Trichothecene_AcTrans"/>
</dbReference>
<accession>A0AAD6CVG4</accession>
<proteinExistence type="predicted"/>
<dbReference type="PANTHER" id="PTHR42791">
    <property type="entry name" value="GNAT FAMILY ACETYLTRANSFERASE"/>
    <property type="match status" value="1"/>
</dbReference>
<dbReference type="AlphaFoldDB" id="A0AAD6CVG4"/>
<dbReference type="InterPro" id="IPR000182">
    <property type="entry name" value="GNAT_dom"/>
</dbReference>
<dbReference type="Proteomes" id="UP001220324">
    <property type="component" value="Unassembled WGS sequence"/>
</dbReference>
<dbReference type="PANTHER" id="PTHR42791:SF4">
    <property type="entry name" value="ACETYLTRANSFERASE, GNAT FAMILY FAMILY (AFU_ORTHOLOGUE AFUA_4G09540)-RELATED"/>
    <property type="match status" value="1"/>
</dbReference>
<evidence type="ECO:0000313" key="3">
    <source>
        <dbReference type="Proteomes" id="UP001220324"/>
    </source>
</evidence>
<keyword evidence="3" id="KW-1185">Reference proteome</keyword>
<dbReference type="InterPro" id="IPR016181">
    <property type="entry name" value="Acyl_CoA_acyltransferase"/>
</dbReference>
<dbReference type="GO" id="GO:0016747">
    <property type="term" value="F:acyltransferase activity, transferring groups other than amino-acyl groups"/>
    <property type="evidence" value="ECO:0007669"/>
    <property type="project" value="InterPro"/>
</dbReference>
<dbReference type="PROSITE" id="PS51186">
    <property type="entry name" value="GNAT"/>
    <property type="match status" value="1"/>
</dbReference>
<reference evidence="2 3" key="1">
    <citation type="journal article" date="2023" name="IMA Fungus">
        <title>Comparative genomic study of the Penicillium genus elucidates a diverse pangenome and 15 lateral gene transfer events.</title>
        <authorList>
            <person name="Petersen C."/>
            <person name="Sorensen T."/>
            <person name="Nielsen M.R."/>
            <person name="Sondergaard T.E."/>
            <person name="Sorensen J.L."/>
            <person name="Fitzpatrick D.A."/>
            <person name="Frisvad J.C."/>
            <person name="Nielsen K.L."/>
        </authorList>
    </citation>
    <scope>NUCLEOTIDE SEQUENCE [LARGE SCALE GENOMIC DNA]</scope>
    <source>
        <strain evidence="2 3">IBT 35679</strain>
    </source>
</reference>
<evidence type="ECO:0000313" key="2">
    <source>
        <dbReference type="EMBL" id="KAJ5538672.1"/>
    </source>
</evidence>
<dbReference type="Pfam" id="PF00583">
    <property type="entry name" value="Acetyltransf_1"/>
    <property type="match status" value="1"/>
</dbReference>
<name>A0AAD6CVG4_9EURO</name>
<dbReference type="EMBL" id="JAQIZZ010000006">
    <property type="protein sequence ID" value="KAJ5538672.1"/>
    <property type="molecule type" value="Genomic_DNA"/>
</dbReference>
<gene>
    <name evidence="2" type="ORF">N7494_008151</name>
</gene>
<sequence length="215" mass="23994">MTLNYSIHPVVSSDLPALGKFIHSAKVSLSINRLIFLDWPNEKLQSESYYQAVQSGYANPAARCFKAVDNATEEIIGYIVLGRKKPEESENTDREVEAEGSIPDGLNPPLLAEVNNATRRIAKEVEETHRLDVIYMCVKPSVQRHGVGSKLVQLGFDRAKAERIPLAVCAEAPSIPFFDKLEFKETVHVDIDLRQYATANSGFGVFRLAGMVWHH</sequence>
<dbReference type="Gene3D" id="3.40.630.30">
    <property type="match status" value="1"/>
</dbReference>
<dbReference type="CDD" id="cd04301">
    <property type="entry name" value="NAT_SF"/>
    <property type="match status" value="1"/>
</dbReference>
<feature type="domain" description="N-acetyltransferase" evidence="1">
    <location>
        <begin position="66"/>
        <end position="215"/>
    </location>
</feature>
<evidence type="ECO:0000259" key="1">
    <source>
        <dbReference type="PROSITE" id="PS51186"/>
    </source>
</evidence>
<protein>
    <recommendedName>
        <fullName evidence="1">N-acetyltransferase domain-containing protein</fullName>
    </recommendedName>
</protein>
<comment type="caution">
    <text evidence="2">The sequence shown here is derived from an EMBL/GenBank/DDBJ whole genome shotgun (WGS) entry which is preliminary data.</text>
</comment>
<dbReference type="SUPFAM" id="SSF55729">
    <property type="entry name" value="Acyl-CoA N-acyltransferases (Nat)"/>
    <property type="match status" value="1"/>
</dbReference>
<organism evidence="2 3">
    <name type="scientific">Penicillium frequentans</name>
    <dbReference type="NCBI Taxonomy" id="3151616"/>
    <lineage>
        <taxon>Eukaryota</taxon>
        <taxon>Fungi</taxon>
        <taxon>Dikarya</taxon>
        <taxon>Ascomycota</taxon>
        <taxon>Pezizomycotina</taxon>
        <taxon>Eurotiomycetes</taxon>
        <taxon>Eurotiomycetidae</taxon>
        <taxon>Eurotiales</taxon>
        <taxon>Aspergillaceae</taxon>
        <taxon>Penicillium</taxon>
    </lineage>
</organism>